<keyword evidence="2" id="KW-1185">Reference proteome</keyword>
<dbReference type="AlphaFoldDB" id="A0A395JLQ1"/>
<organism evidence="1 2">
    <name type="scientific">Arenicella xantha</name>
    <dbReference type="NCBI Taxonomy" id="644221"/>
    <lineage>
        <taxon>Bacteria</taxon>
        <taxon>Pseudomonadati</taxon>
        <taxon>Pseudomonadota</taxon>
        <taxon>Gammaproteobacteria</taxon>
        <taxon>Arenicellales</taxon>
        <taxon>Arenicellaceae</taxon>
        <taxon>Arenicella</taxon>
    </lineage>
</organism>
<dbReference type="RefSeq" id="WP_113955313.1">
    <property type="nucleotide sequence ID" value="NZ_QNRT01000005.1"/>
</dbReference>
<dbReference type="OrthoDB" id="7064156at2"/>
<gene>
    <name evidence="1" type="ORF">DFR28_10548</name>
</gene>
<comment type="caution">
    <text evidence="1">The sequence shown here is derived from an EMBL/GenBank/DDBJ whole genome shotgun (WGS) entry which is preliminary data.</text>
</comment>
<accession>A0A395JLQ1</accession>
<dbReference type="EMBL" id="QNRT01000005">
    <property type="protein sequence ID" value="RBP48710.1"/>
    <property type="molecule type" value="Genomic_DNA"/>
</dbReference>
<dbReference type="Proteomes" id="UP000253083">
    <property type="component" value="Unassembled WGS sequence"/>
</dbReference>
<reference evidence="1 2" key="1">
    <citation type="submission" date="2018-06" db="EMBL/GenBank/DDBJ databases">
        <title>Genomic Encyclopedia of Type Strains, Phase IV (KMG-IV): sequencing the most valuable type-strain genomes for metagenomic binning, comparative biology and taxonomic classification.</title>
        <authorList>
            <person name="Goeker M."/>
        </authorList>
    </citation>
    <scope>NUCLEOTIDE SEQUENCE [LARGE SCALE GENOMIC DNA]</scope>
    <source>
        <strain evidence="1 2">DSM 24032</strain>
    </source>
</reference>
<protein>
    <submittedName>
        <fullName evidence="1">Uncharacterized protein</fullName>
    </submittedName>
</protein>
<name>A0A395JLQ1_9GAMM</name>
<sequence>MNTFDKSNPQTSFGAFKPVGNLVAVFDDPDSAARARADLTSGGYTSDELTLMRSAEFIQLLDKMREDENAIAVLGSEMKKTDQFREVAEQGASFLIIFAPSEQETNRAMQVVMRYNYQFALKYGRMLIERFDPEHPATGANSN</sequence>
<evidence type="ECO:0000313" key="1">
    <source>
        <dbReference type="EMBL" id="RBP48710.1"/>
    </source>
</evidence>
<dbReference type="InParanoid" id="A0A395JLQ1"/>
<proteinExistence type="predicted"/>
<evidence type="ECO:0000313" key="2">
    <source>
        <dbReference type="Proteomes" id="UP000253083"/>
    </source>
</evidence>